<dbReference type="Proteomes" id="UP000325785">
    <property type="component" value="Chromosome"/>
</dbReference>
<dbReference type="InterPro" id="IPR038071">
    <property type="entry name" value="UROD/MetE-like_sf"/>
</dbReference>
<dbReference type="InterPro" id="IPR000257">
    <property type="entry name" value="Uroporphyrinogen_deCOase"/>
</dbReference>
<feature type="domain" description="Uroporphyrinogen decarboxylase (URO-D)" evidence="1">
    <location>
        <begin position="28"/>
        <end position="322"/>
    </location>
</feature>
<proteinExistence type="predicted"/>
<dbReference type="STRING" id="540747.SAMN04488031_104253"/>
<evidence type="ECO:0000313" key="3">
    <source>
        <dbReference type="EMBL" id="QEW25506.1"/>
    </source>
</evidence>
<dbReference type="EMBL" id="LAXI01000003">
    <property type="protein sequence ID" value="KRS18514.1"/>
    <property type="molecule type" value="Genomic_DNA"/>
</dbReference>
<evidence type="ECO:0000313" key="4">
    <source>
        <dbReference type="Proteomes" id="UP000051401"/>
    </source>
</evidence>
<dbReference type="AlphaFoldDB" id="A0A0T5PB36"/>
<dbReference type="Gene3D" id="3.20.20.210">
    <property type="match status" value="1"/>
</dbReference>
<dbReference type="RefSeq" id="WP_057814627.1">
    <property type="nucleotide sequence ID" value="NZ_FOMY01000004.1"/>
</dbReference>
<evidence type="ECO:0000313" key="2">
    <source>
        <dbReference type="EMBL" id="KRS18514.1"/>
    </source>
</evidence>
<dbReference type="KEGG" id="rid:RIdsm_01293"/>
<sequence length="324" mass="35555">MEKVEQARHGAVPGGATPVAFWTHHPVADQRAETLADATCAFQDRFGCDLVKITPASSFQLRDLGQTDSWNNDPIGRRDFGPPILRQAEDFDRLAESMARETHLSEHLQAARMIRARVPGHIPVLQTVFDPLFQLRVLAGDHWPAHCRECPEKIAPALEALTARTRRTIERFMEAGVDGIFLAVQHAGQETDREASFFEIGLPETLSCLSTTGRDSLNFVHLHGNGIPADLLDAYPETTVHFSFDANPALDEGRRARADALLAGGMSPSRLAVMEGDEVARETRRLIGRMEGRNFTLGAGCALVQATPERNVMAAISAARGYVQ</sequence>
<gene>
    <name evidence="3" type="ORF">RIdsm_01293</name>
    <name evidence="2" type="ORF">XM52_06810</name>
</gene>
<dbReference type="PANTHER" id="PTHR47099:SF1">
    <property type="entry name" value="METHYLCOBAMIDE:COM METHYLTRANSFERASE MTBA"/>
    <property type="match status" value="1"/>
</dbReference>
<dbReference type="PANTHER" id="PTHR47099">
    <property type="entry name" value="METHYLCOBAMIDE:COM METHYLTRANSFERASE MTBA"/>
    <property type="match status" value="1"/>
</dbReference>
<dbReference type="GO" id="GO:0032259">
    <property type="term" value="P:methylation"/>
    <property type="evidence" value="ECO:0007669"/>
    <property type="project" value="UniProtKB-KW"/>
</dbReference>
<keyword evidence="4" id="KW-1185">Reference proteome</keyword>
<dbReference type="GO" id="GO:0008168">
    <property type="term" value="F:methyltransferase activity"/>
    <property type="evidence" value="ECO:0007669"/>
    <property type="project" value="UniProtKB-KW"/>
</dbReference>
<dbReference type="EMBL" id="CP031598">
    <property type="protein sequence ID" value="QEW25506.1"/>
    <property type="molecule type" value="Genomic_DNA"/>
</dbReference>
<evidence type="ECO:0000313" key="5">
    <source>
        <dbReference type="Proteomes" id="UP000325785"/>
    </source>
</evidence>
<keyword evidence="3" id="KW-0489">Methyltransferase</keyword>
<keyword evidence="3" id="KW-0808">Transferase</keyword>
<dbReference type="SUPFAM" id="SSF51726">
    <property type="entry name" value="UROD/MetE-like"/>
    <property type="match status" value="1"/>
</dbReference>
<protein>
    <submittedName>
        <fullName evidence="3">Methylcobalamin:coenzyme M methyltransferase</fullName>
    </submittedName>
</protein>
<dbReference type="InterPro" id="IPR052024">
    <property type="entry name" value="Methanogen_methyltrans"/>
</dbReference>
<dbReference type="GO" id="GO:0006779">
    <property type="term" value="P:porphyrin-containing compound biosynthetic process"/>
    <property type="evidence" value="ECO:0007669"/>
    <property type="project" value="InterPro"/>
</dbReference>
<dbReference type="PATRIC" id="fig|540747.5.peg.3724"/>
<dbReference type="Pfam" id="PF01208">
    <property type="entry name" value="URO-D"/>
    <property type="match status" value="1"/>
</dbReference>
<dbReference type="Proteomes" id="UP000051401">
    <property type="component" value="Unassembled WGS sequence"/>
</dbReference>
<name>A0A0T5PB36_9RHOB</name>
<organism evidence="2 4">
    <name type="scientific">Roseovarius indicus</name>
    <dbReference type="NCBI Taxonomy" id="540747"/>
    <lineage>
        <taxon>Bacteria</taxon>
        <taxon>Pseudomonadati</taxon>
        <taxon>Pseudomonadota</taxon>
        <taxon>Alphaproteobacteria</taxon>
        <taxon>Rhodobacterales</taxon>
        <taxon>Roseobacteraceae</taxon>
        <taxon>Roseovarius</taxon>
    </lineage>
</organism>
<reference evidence="2 4" key="1">
    <citation type="submission" date="2015-04" db="EMBL/GenBank/DDBJ databases">
        <title>The draft genome sequence of Roseovarius indicus B108T.</title>
        <authorList>
            <person name="Li G."/>
            <person name="Lai Q."/>
            <person name="Shao Z."/>
            <person name="Yan P."/>
        </authorList>
    </citation>
    <scope>NUCLEOTIDE SEQUENCE [LARGE SCALE GENOMIC DNA]</scope>
    <source>
        <strain evidence="2 4">B108</strain>
    </source>
</reference>
<accession>A0A0T5PB36</accession>
<evidence type="ECO:0000259" key="1">
    <source>
        <dbReference type="Pfam" id="PF01208"/>
    </source>
</evidence>
<reference evidence="3 5" key="2">
    <citation type="submission" date="2018-08" db="EMBL/GenBank/DDBJ databases">
        <title>Genetic Globetrotter - A new plasmid hitch-hiking vast phylogenetic and geographic distances.</title>
        <authorList>
            <person name="Vollmers J."/>
            <person name="Petersen J."/>
        </authorList>
    </citation>
    <scope>NUCLEOTIDE SEQUENCE [LARGE SCALE GENOMIC DNA]</scope>
    <source>
        <strain evidence="3 5">DSM 26383</strain>
    </source>
</reference>
<dbReference type="GO" id="GO:0004853">
    <property type="term" value="F:uroporphyrinogen decarboxylase activity"/>
    <property type="evidence" value="ECO:0007669"/>
    <property type="project" value="InterPro"/>
</dbReference>